<feature type="domain" description="EamA" evidence="2">
    <location>
        <begin position="17"/>
        <end position="154"/>
    </location>
</feature>
<comment type="caution">
    <text evidence="3">The sequence shown here is derived from an EMBL/GenBank/DDBJ whole genome shotgun (WGS) entry which is preliminary data.</text>
</comment>
<organism evidence="3 4">
    <name type="scientific">Geodia barretti</name>
    <name type="common">Barrett's horny sponge</name>
    <dbReference type="NCBI Taxonomy" id="519541"/>
    <lineage>
        <taxon>Eukaryota</taxon>
        <taxon>Metazoa</taxon>
        <taxon>Porifera</taxon>
        <taxon>Demospongiae</taxon>
        <taxon>Heteroscleromorpha</taxon>
        <taxon>Tetractinellida</taxon>
        <taxon>Astrophorina</taxon>
        <taxon>Geodiidae</taxon>
        <taxon>Geodia</taxon>
    </lineage>
</organism>
<dbReference type="PANTHER" id="PTHR22911">
    <property type="entry name" value="ACYL-MALONYL CONDENSING ENZYME-RELATED"/>
    <property type="match status" value="1"/>
</dbReference>
<evidence type="ECO:0000256" key="1">
    <source>
        <dbReference type="SAM" id="Phobius"/>
    </source>
</evidence>
<evidence type="ECO:0000259" key="2">
    <source>
        <dbReference type="Pfam" id="PF00892"/>
    </source>
</evidence>
<dbReference type="Pfam" id="PF00892">
    <property type="entry name" value="EamA"/>
    <property type="match status" value="2"/>
</dbReference>
<dbReference type="SUPFAM" id="SSF103481">
    <property type="entry name" value="Multidrug resistance efflux transporter EmrE"/>
    <property type="match status" value="2"/>
</dbReference>
<sequence length="306" mass="32347">MDHAAASRAAALRTERLAILALLVGAIATAFAPILVRLSELGPSQTAFYRFLLAIPLYWVIALAVPGGDRRARHENPAGSRAYLLMAMAGAFLAGDMSVWHYSILMTTVANASLLLNVTPVFVVLGGWLLFRTRVTRTFMLGLAAAMAGVVVLSGASLALSRTHLVGDLLGVVTAMFYASYQLTIERLRQRFSTITIMLYAVPVSAMVTLPLAILSDGTLAVTTPAGWAVLVALAAGPQVLGQGLIAWALAHLPASFVSVSLLVQPIVAGTVAWFLFDERIGVQQAMGAIAVLAGVVIARRGTVRR</sequence>
<dbReference type="PANTHER" id="PTHR22911:SF76">
    <property type="entry name" value="EAMA DOMAIN-CONTAINING PROTEIN"/>
    <property type="match status" value="1"/>
</dbReference>
<feature type="transmembrane region" description="Helical" evidence="1">
    <location>
        <begin position="17"/>
        <end position="36"/>
    </location>
</feature>
<keyword evidence="1" id="KW-1133">Transmembrane helix</keyword>
<proteinExistence type="predicted"/>
<dbReference type="Proteomes" id="UP001174909">
    <property type="component" value="Unassembled WGS sequence"/>
</dbReference>
<feature type="transmembrane region" description="Helical" evidence="1">
    <location>
        <begin position="283"/>
        <end position="299"/>
    </location>
</feature>
<dbReference type="InterPro" id="IPR037185">
    <property type="entry name" value="EmrE-like"/>
</dbReference>
<feature type="transmembrane region" description="Helical" evidence="1">
    <location>
        <begin position="114"/>
        <end position="131"/>
    </location>
</feature>
<gene>
    <name evidence="3" type="ORF">GBAR_LOCUS22607</name>
</gene>
<feature type="transmembrane region" description="Helical" evidence="1">
    <location>
        <begin position="257"/>
        <end position="277"/>
    </location>
</feature>
<reference evidence="3" key="1">
    <citation type="submission" date="2023-03" db="EMBL/GenBank/DDBJ databases">
        <authorList>
            <person name="Steffen K."/>
            <person name="Cardenas P."/>
        </authorList>
    </citation>
    <scope>NUCLEOTIDE SEQUENCE</scope>
</reference>
<feature type="domain" description="EamA" evidence="2">
    <location>
        <begin position="166"/>
        <end position="299"/>
    </location>
</feature>
<protein>
    <submittedName>
        <fullName evidence="3">Uncharacterized transporter AF_0510</fullName>
    </submittedName>
</protein>
<feature type="transmembrane region" description="Helical" evidence="1">
    <location>
        <begin position="48"/>
        <end position="68"/>
    </location>
</feature>
<dbReference type="InterPro" id="IPR000620">
    <property type="entry name" value="EamA_dom"/>
</dbReference>
<keyword evidence="1" id="KW-0472">Membrane</keyword>
<feature type="transmembrane region" description="Helical" evidence="1">
    <location>
        <begin position="80"/>
        <end position="102"/>
    </location>
</feature>
<dbReference type="AlphaFoldDB" id="A0AA35X1E0"/>
<keyword evidence="4" id="KW-1185">Reference proteome</keyword>
<evidence type="ECO:0000313" key="4">
    <source>
        <dbReference type="Proteomes" id="UP001174909"/>
    </source>
</evidence>
<dbReference type="EMBL" id="CASHTH010003117">
    <property type="protein sequence ID" value="CAI8040584.1"/>
    <property type="molecule type" value="Genomic_DNA"/>
</dbReference>
<accession>A0AA35X1E0</accession>
<name>A0AA35X1E0_GEOBA</name>
<keyword evidence="1" id="KW-0812">Transmembrane</keyword>
<feature type="transmembrane region" description="Helical" evidence="1">
    <location>
        <begin position="138"/>
        <end position="159"/>
    </location>
</feature>
<feature type="transmembrane region" description="Helical" evidence="1">
    <location>
        <begin position="197"/>
        <end position="216"/>
    </location>
</feature>
<evidence type="ECO:0000313" key="3">
    <source>
        <dbReference type="EMBL" id="CAI8040584.1"/>
    </source>
</evidence>
<feature type="transmembrane region" description="Helical" evidence="1">
    <location>
        <begin position="165"/>
        <end position="185"/>
    </location>
</feature>
<feature type="transmembrane region" description="Helical" evidence="1">
    <location>
        <begin position="228"/>
        <end position="250"/>
    </location>
</feature>
<dbReference type="GO" id="GO:0016020">
    <property type="term" value="C:membrane"/>
    <property type="evidence" value="ECO:0007669"/>
    <property type="project" value="InterPro"/>
</dbReference>